<proteinExistence type="predicted"/>
<reference evidence="1" key="2">
    <citation type="journal article" date="2015" name="Fish Shellfish Immunol.">
        <title>Early steps in the European eel (Anguilla anguilla)-Vibrio vulnificus interaction in the gills: Role of the RtxA13 toxin.</title>
        <authorList>
            <person name="Callol A."/>
            <person name="Pajuelo D."/>
            <person name="Ebbesson L."/>
            <person name="Teles M."/>
            <person name="MacKenzie S."/>
            <person name="Amaro C."/>
        </authorList>
    </citation>
    <scope>NUCLEOTIDE SEQUENCE</scope>
</reference>
<protein>
    <submittedName>
        <fullName evidence="1">Uncharacterized protein</fullName>
    </submittedName>
</protein>
<dbReference type="EMBL" id="GBXM01086726">
    <property type="protein sequence ID" value="JAH21851.1"/>
    <property type="molecule type" value="Transcribed_RNA"/>
</dbReference>
<dbReference type="AlphaFoldDB" id="A0A0E9QY50"/>
<accession>A0A0E9QY50</accession>
<name>A0A0E9QY50_ANGAN</name>
<organism evidence="1">
    <name type="scientific">Anguilla anguilla</name>
    <name type="common">European freshwater eel</name>
    <name type="synonym">Muraena anguilla</name>
    <dbReference type="NCBI Taxonomy" id="7936"/>
    <lineage>
        <taxon>Eukaryota</taxon>
        <taxon>Metazoa</taxon>
        <taxon>Chordata</taxon>
        <taxon>Craniata</taxon>
        <taxon>Vertebrata</taxon>
        <taxon>Euteleostomi</taxon>
        <taxon>Actinopterygii</taxon>
        <taxon>Neopterygii</taxon>
        <taxon>Teleostei</taxon>
        <taxon>Anguilliformes</taxon>
        <taxon>Anguillidae</taxon>
        <taxon>Anguilla</taxon>
    </lineage>
</organism>
<sequence length="25" mass="2742">MHCMGNSLGSLLLRVMPSPDSLRIN</sequence>
<evidence type="ECO:0000313" key="1">
    <source>
        <dbReference type="EMBL" id="JAH21851.1"/>
    </source>
</evidence>
<reference evidence="1" key="1">
    <citation type="submission" date="2014-11" db="EMBL/GenBank/DDBJ databases">
        <authorList>
            <person name="Amaro Gonzalez C."/>
        </authorList>
    </citation>
    <scope>NUCLEOTIDE SEQUENCE</scope>
</reference>